<proteinExistence type="predicted"/>
<name>A0ABD5SQP4_9EURY</name>
<gene>
    <name evidence="2" type="ORF">ACFQE6_20960</name>
</gene>
<dbReference type="Gene3D" id="3.30.565.10">
    <property type="entry name" value="Histidine kinase-like ATPase, C-terminal domain"/>
    <property type="match status" value="1"/>
</dbReference>
<dbReference type="AlphaFoldDB" id="A0ABD5SQP4"/>
<feature type="compositionally biased region" description="Basic and acidic residues" evidence="1">
    <location>
        <begin position="49"/>
        <end position="66"/>
    </location>
</feature>
<evidence type="ECO:0000313" key="2">
    <source>
        <dbReference type="EMBL" id="MFC6767364.1"/>
    </source>
</evidence>
<protein>
    <submittedName>
        <fullName evidence="2">Uncharacterized protein</fullName>
    </submittedName>
</protein>
<dbReference type="EMBL" id="JBHSWV010000365">
    <property type="protein sequence ID" value="MFC6767364.1"/>
    <property type="molecule type" value="Genomic_DNA"/>
</dbReference>
<dbReference type="Proteomes" id="UP001596383">
    <property type="component" value="Unassembled WGS sequence"/>
</dbReference>
<dbReference type="InterPro" id="IPR036890">
    <property type="entry name" value="HATPase_C_sf"/>
</dbReference>
<comment type="caution">
    <text evidence="2">The sequence shown here is derived from an EMBL/GenBank/DDBJ whole genome shotgun (WGS) entry which is preliminary data.</text>
</comment>
<sequence>MIDDLQLQIEETDAEVTSDERLVVEGDASQLRRVCQNLIDNALTYHADGPPRVHVDADRRDREYRRSGYAKGPSRPTDASACFEDNS</sequence>
<accession>A0ABD5SQP4</accession>
<evidence type="ECO:0000313" key="3">
    <source>
        <dbReference type="Proteomes" id="UP001596383"/>
    </source>
</evidence>
<keyword evidence="3" id="KW-1185">Reference proteome</keyword>
<feature type="region of interest" description="Disordered" evidence="1">
    <location>
        <begin position="45"/>
        <end position="87"/>
    </location>
</feature>
<dbReference type="RefSeq" id="WP_377043163.1">
    <property type="nucleotide sequence ID" value="NZ_JAQIVI010000365.1"/>
</dbReference>
<reference evidence="2 3" key="1">
    <citation type="journal article" date="2019" name="Int. J. Syst. Evol. Microbiol.">
        <title>The Global Catalogue of Microorganisms (GCM) 10K type strain sequencing project: providing services to taxonomists for standard genome sequencing and annotation.</title>
        <authorList>
            <consortium name="The Broad Institute Genomics Platform"/>
            <consortium name="The Broad Institute Genome Sequencing Center for Infectious Disease"/>
            <person name="Wu L."/>
            <person name="Ma J."/>
        </authorList>
    </citation>
    <scope>NUCLEOTIDE SEQUENCE [LARGE SCALE GENOMIC DNA]</scope>
    <source>
        <strain evidence="2 3">LMG 29247</strain>
    </source>
</reference>
<organism evidence="2 3">
    <name type="scientific">Natrinema soli</name>
    <dbReference type="NCBI Taxonomy" id="1930624"/>
    <lineage>
        <taxon>Archaea</taxon>
        <taxon>Methanobacteriati</taxon>
        <taxon>Methanobacteriota</taxon>
        <taxon>Stenosarchaea group</taxon>
        <taxon>Halobacteria</taxon>
        <taxon>Halobacteriales</taxon>
        <taxon>Natrialbaceae</taxon>
        <taxon>Natrinema</taxon>
    </lineage>
</organism>
<evidence type="ECO:0000256" key="1">
    <source>
        <dbReference type="SAM" id="MobiDB-lite"/>
    </source>
</evidence>
<dbReference type="SUPFAM" id="SSF55874">
    <property type="entry name" value="ATPase domain of HSP90 chaperone/DNA topoisomerase II/histidine kinase"/>
    <property type="match status" value="1"/>
</dbReference>